<evidence type="ECO:0000256" key="1">
    <source>
        <dbReference type="SAM" id="MobiDB-lite"/>
    </source>
</evidence>
<comment type="caution">
    <text evidence="2">The sequence shown here is derived from an EMBL/GenBank/DDBJ whole genome shotgun (WGS) entry which is preliminary data.</text>
</comment>
<feature type="compositionally biased region" description="Polar residues" evidence="1">
    <location>
        <begin position="28"/>
        <end position="48"/>
    </location>
</feature>
<dbReference type="AlphaFoldDB" id="A0A4Z2FAY1"/>
<accession>A0A4Z2FAY1</accession>
<dbReference type="EMBL" id="SRLO01001380">
    <property type="protein sequence ID" value="TNN38338.1"/>
    <property type="molecule type" value="Genomic_DNA"/>
</dbReference>
<organism evidence="2 3">
    <name type="scientific">Liparis tanakae</name>
    <name type="common">Tanaka's snailfish</name>
    <dbReference type="NCBI Taxonomy" id="230148"/>
    <lineage>
        <taxon>Eukaryota</taxon>
        <taxon>Metazoa</taxon>
        <taxon>Chordata</taxon>
        <taxon>Craniata</taxon>
        <taxon>Vertebrata</taxon>
        <taxon>Euteleostomi</taxon>
        <taxon>Actinopterygii</taxon>
        <taxon>Neopterygii</taxon>
        <taxon>Teleostei</taxon>
        <taxon>Neoteleostei</taxon>
        <taxon>Acanthomorphata</taxon>
        <taxon>Eupercaria</taxon>
        <taxon>Perciformes</taxon>
        <taxon>Cottioidei</taxon>
        <taxon>Cottales</taxon>
        <taxon>Liparidae</taxon>
        <taxon>Liparis</taxon>
    </lineage>
</organism>
<proteinExistence type="predicted"/>
<protein>
    <submittedName>
        <fullName evidence="2">Uncharacterized protein</fullName>
    </submittedName>
</protein>
<dbReference type="Proteomes" id="UP000314294">
    <property type="component" value="Unassembled WGS sequence"/>
</dbReference>
<evidence type="ECO:0000313" key="2">
    <source>
        <dbReference type="EMBL" id="TNN38338.1"/>
    </source>
</evidence>
<gene>
    <name evidence="2" type="ORF">EYF80_051495</name>
</gene>
<reference evidence="2 3" key="1">
    <citation type="submission" date="2019-03" db="EMBL/GenBank/DDBJ databases">
        <title>First draft genome of Liparis tanakae, snailfish: a comprehensive survey of snailfish specific genes.</title>
        <authorList>
            <person name="Kim W."/>
            <person name="Song I."/>
            <person name="Jeong J.-H."/>
            <person name="Kim D."/>
            <person name="Kim S."/>
            <person name="Ryu S."/>
            <person name="Song J.Y."/>
            <person name="Lee S.K."/>
        </authorList>
    </citation>
    <scope>NUCLEOTIDE SEQUENCE [LARGE SCALE GENOMIC DNA]</scope>
    <source>
        <tissue evidence="2">Muscle</tissue>
    </source>
</reference>
<evidence type="ECO:0000313" key="3">
    <source>
        <dbReference type="Proteomes" id="UP000314294"/>
    </source>
</evidence>
<feature type="region of interest" description="Disordered" evidence="1">
    <location>
        <begin position="28"/>
        <end position="63"/>
    </location>
</feature>
<keyword evidence="3" id="KW-1185">Reference proteome</keyword>
<sequence length="63" mass="7317">MDSVFVRIKQKRRGEDLRSEFEVEKWSSRPSGSIFNGSSKEATRQGTIMSAEETCSRSYRQLR</sequence>
<name>A0A4Z2FAY1_9TELE</name>